<dbReference type="KEGG" id="crb:17898467"/>
<accession>R0ICF1</accession>
<evidence type="ECO:0000256" key="1">
    <source>
        <dbReference type="SAM" id="MobiDB-lite"/>
    </source>
</evidence>
<proteinExistence type="predicted"/>
<dbReference type="PANTHER" id="PTHR33167:SF29">
    <property type="entry name" value="T28K15.14 PROTEIN"/>
    <property type="match status" value="1"/>
</dbReference>
<dbReference type="EMBL" id="KB870805">
    <property type="protein sequence ID" value="EOA40154.1"/>
    <property type="molecule type" value="Genomic_DNA"/>
</dbReference>
<name>R0ICF1_9BRAS</name>
<gene>
    <name evidence="2" type="ORF">CARUB_v10008871mg</name>
</gene>
<dbReference type="Proteomes" id="UP000029121">
    <property type="component" value="Unassembled WGS sequence"/>
</dbReference>
<evidence type="ECO:0000313" key="3">
    <source>
        <dbReference type="Proteomes" id="UP000029121"/>
    </source>
</evidence>
<feature type="region of interest" description="Disordered" evidence="1">
    <location>
        <begin position="487"/>
        <end position="516"/>
    </location>
</feature>
<feature type="non-terminal residue" evidence="2">
    <location>
        <position position="1"/>
    </location>
</feature>
<sequence length="516" mass="58047">FSLSLGTGRSNLNKRVRPDETAMYFFGLSKEEVLSQTHVGSYKETSKQNPISMVTLFGRQVYQVKSDSSMSSDGYKRLNSPKLLTKDIDLRLPADHYAYSNFHETLGSGKFDGIGGSRNTVELGYRSGLEASIVKEASATNWSSKRNPRIVIDLEEPPPSWVSHTEKTEHAAASVSYVTMRNPETKPSFFDRISSNILKAVDQSLTEDVSDKITNEEPSLLDLNNAPADESASEPHYCFLQDLNCPYIEEETETSCEKSGIDDGPTPLSSPQCQNVHEKDGTASPASYTSCCTTENNLRTESRRSSSPRALEPSCRTRLEFPDTEDLQEENGCCNEEEDSSEVIQMAAESLVHISEISYKNQDLQLKSVSRTNSSSQDQDFQDKPEMGKAEPGCSCDSYERHTLGISETNTEEDFCVSSMAVDELNNITRDNNKEIGLKLRRGRRMKNFQKEILPCLTSLSRHEIREDINILEAVLRSKEYKKMQGKTKDIKFRANPRNKRSAPQRCVGKRRRKTE</sequence>
<feature type="region of interest" description="Disordered" evidence="1">
    <location>
        <begin position="368"/>
        <end position="394"/>
    </location>
</feature>
<dbReference type="eggNOG" id="ENOG502R5G8">
    <property type="taxonomic scope" value="Eukaryota"/>
</dbReference>
<dbReference type="InterPro" id="IPR008581">
    <property type="entry name" value="DUF863_pln"/>
</dbReference>
<dbReference type="AlphaFoldDB" id="R0ICF1"/>
<evidence type="ECO:0000313" key="2">
    <source>
        <dbReference type="EMBL" id="EOA40154.1"/>
    </source>
</evidence>
<reference evidence="3" key="1">
    <citation type="journal article" date="2013" name="Nat. Genet.">
        <title>The Capsella rubella genome and the genomic consequences of rapid mating system evolution.</title>
        <authorList>
            <person name="Slotte T."/>
            <person name="Hazzouri K.M."/>
            <person name="Agren J.A."/>
            <person name="Koenig D."/>
            <person name="Maumus F."/>
            <person name="Guo Y.L."/>
            <person name="Steige K."/>
            <person name="Platts A.E."/>
            <person name="Escobar J.S."/>
            <person name="Newman L.K."/>
            <person name="Wang W."/>
            <person name="Mandakova T."/>
            <person name="Vello E."/>
            <person name="Smith L.M."/>
            <person name="Henz S.R."/>
            <person name="Steffen J."/>
            <person name="Takuno S."/>
            <person name="Brandvain Y."/>
            <person name="Coop G."/>
            <person name="Andolfatto P."/>
            <person name="Hu T.T."/>
            <person name="Blanchette M."/>
            <person name="Clark R.M."/>
            <person name="Quesneville H."/>
            <person name="Nordborg M."/>
            <person name="Gaut B.S."/>
            <person name="Lysak M.A."/>
            <person name="Jenkins J."/>
            <person name="Grimwood J."/>
            <person name="Chapman J."/>
            <person name="Prochnik S."/>
            <person name="Shu S."/>
            <person name="Rokhsar D."/>
            <person name="Schmutz J."/>
            <person name="Weigel D."/>
            <person name="Wright S.I."/>
        </authorList>
    </citation>
    <scope>NUCLEOTIDE SEQUENCE [LARGE SCALE GENOMIC DNA]</scope>
    <source>
        <strain evidence="3">cv. Monte Gargano</strain>
    </source>
</reference>
<keyword evidence="3" id="KW-1185">Reference proteome</keyword>
<feature type="compositionally biased region" description="Basic residues" evidence="1">
    <location>
        <begin position="495"/>
        <end position="516"/>
    </location>
</feature>
<dbReference type="PANTHER" id="PTHR33167">
    <property type="entry name" value="TRANSCRIPTION FACTOR, PUTATIVE (DUF863)-RELATED"/>
    <property type="match status" value="1"/>
</dbReference>
<organism evidence="2 3">
    <name type="scientific">Capsella rubella</name>
    <dbReference type="NCBI Taxonomy" id="81985"/>
    <lineage>
        <taxon>Eukaryota</taxon>
        <taxon>Viridiplantae</taxon>
        <taxon>Streptophyta</taxon>
        <taxon>Embryophyta</taxon>
        <taxon>Tracheophyta</taxon>
        <taxon>Spermatophyta</taxon>
        <taxon>Magnoliopsida</taxon>
        <taxon>eudicotyledons</taxon>
        <taxon>Gunneridae</taxon>
        <taxon>Pentapetalae</taxon>
        <taxon>rosids</taxon>
        <taxon>malvids</taxon>
        <taxon>Brassicales</taxon>
        <taxon>Brassicaceae</taxon>
        <taxon>Camelineae</taxon>
        <taxon>Capsella</taxon>
    </lineage>
</organism>
<feature type="region of interest" description="Disordered" evidence="1">
    <location>
        <begin position="256"/>
        <end position="316"/>
    </location>
</feature>
<feature type="compositionally biased region" description="Polar residues" evidence="1">
    <location>
        <begin position="284"/>
        <end position="297"/>
    </location>
</feature>
<dbReference type="OrthoDB" id="786875at2759"/>
<feature type="compositionally biased region" description="Polar residues" evidence="1">
    <location>
        <begin position="368"/>
        <end position="379"/>
    </location>
</feature>
<dbReference type="Pfam" id="PF05904">
    <property type="entry name" value="DUF863"/>
    <property type="match status" value="1"/>
</dbReference>
<protein>
    <submittedName>
        <fullName evidence="2">Uncharacterized protein</fullName>
    </submittedName>
</protein>